<dbReference type="eggNOG" id="KOG2426">
    <property type="taxonomic scope" value="Eukaryota"/>
</dbReference>
<dbReference type="Gene3D" id="1.25.40.340">
    <property type="match status" value="1"/>
</dbReference>
<dbReference type="OrthoDB" id="1724672at2759"/>
<keyword evidence="7 18" id="KW-0418">Kinase</keyword>
<dbReference type="PANTHER" id="PTHR28629">
    <property type="entry name" value="TRIOKINASE/FMN CYCLASE"/>
    <property type="match status" value="1"/>
</dbReference>
<dbReference type="GO" id="GO:0004371">
    <property type="term" value="F:glycerone kinase activity"/>
    <property type="evidence" value="ECO:0007669"/>
    <property type="project" value="UniProtKB-EC"/>
</dbReference>
<dbReference type="InParanoid" id="A0A067RGB2"/>
<keyword evidence="18" id="KW-0456">Lyase</keyword>
<feature type="domain" description="DhaL" evidence="16">
    <location>
        <begin position="376"/>
        <end position="578"/>
    </location>
</feature>
<evidence type="ECO:0000313" key="19">
    <source>
        <dbReference type="Proteomes" id="UP000027135"/>
    </source>
</evidence>
<dbReference type="FunFam" id="3.40.50.10440:FF:000001">
    <property type="entry name" value="Dihydroxyacetone kinase, DhaK subunit"/>
    <property type="match status" value="1"/>
</dbReference>
<keyword evidence="19" id="KW-1185">Reference proteome</keyword>
<sequence>MSKKLINLPENCVDEMLDGLVRAHPGLSLHADNRVILTKQCADSKNRVALLSGGGSGHEPFAGGFVGAGMLSAAVAGSVFASPPARNVLHAIQCIAQGNEAGTLVFIPNYTGDCLNFGLAVEWAKSEGLKVESIVLGEDCALLRQDSSVGRRGMCGMVFIFKIAGAMAEEGKSLTDIVHTVRMVLEVLATFGVSLSACSLPGCGPLFKIGSDEMEVGLGVHGEAGIKRVKMCTAAEAVKVILEAIIGVLKLRPGDEVVVFINNLGGTSQLEQWVVTGEVHKQFVGLGIAVLRIYAACIMTSLEMAGIQVSALNISGVHKAEWLNYLDAETKACAWPGSPMSIPPEKSLLNIPPPPPKNNPEKYELQGPVISEGGCDILRRCLEAISVALISNECKLNELDSVCGDGDTGTTLRRMAEGILHQLISLPVSHPSTLLKQLSVIAETTMGGTSGALYSLMLTMAGKALETETEAVTAKTWAEAWLAGTHGTLNYSQANLGDRSMFDALLPACMTFESYKPITVKEVLIALEAAVMSAEEGCQKTRHMKARVGRATYVDASYVTDVDAGAYGVTVWLKALSSELKIVPNEIR</sequence>
<dbReference type="GO" id="GO:0034012">
    <property type="term" value="F:FAD-AMP lyase (cyclizing) activity"/>
    <property type="evidence" value="ECO:0007669"/>
    <property type="project" value="UniProtKB-EC"/>
</dbReference>
<comment type="subunit">
    <text evidence="12">Homodimer. Interacts with IFIH1 (via the CARD domains), the interaction is inhibited by viral infection.</text>
</comment>
<dbReference type="Gene3D" id="3.30.1180.20">
    <property type="entry name" value="Dihydroxyacetone kinase, domain 2"/>
    <property type="match status" value="1"/>
</dbReference>
<keyword evidence="8" id="KW-0067">ATP-binding</keyword>
<evidence type="ECO:0000256" key="9">
    <source>
        <dbReference type="ARBA" id="ARBA00023285"/>
    </source>
</evidence>
<dbReference type="PROSITE" id="PS51480">
    <property type="entry name" value="DHAL"/>
    <property type="match status" value="1"/>
</dbReference>
<evidence type="ECO:0000256" key="7">
    <source>
        <dbReference type="ARBA" id="ARBA00022777"/>
    </source>
</evidence>
<dbReference type="Pfam" id="PF02734">
    <property type="entry name" value="Dak2"/>
    <property type="match status" value="1"/>
</dbReference>
<dbReference type="GO" id="GO:0019563">
    <property type="term" value="P:glycerol catabolic process"/>
    <property type="evidence" value="ECO:0007669"/>
    <property type="project" value="TreeGrafter"/>
</dbReference>
<evidence type="ECO:0000256" key="5">
    <source>
        <dbReference type="ARBA" id="ARBA00022679"/>
    </source>
</evidence>
<comment type="catalytic activity">
    <reaction evidence="14">
        <text>FAD = riboflavin cyclic-4',5'-phosphate + AMP + H(+)</text>
        <dbReference type="Rhea" id="RHEA:13729"/>
        <dbReference type="ChEBI" id="CHEBI:15378"/>
        <dbReference type="ChEBI" id="CHEBI:57692"/>
        <dbReference type="ChEBI" id="CHEBI:76202"/>
        <dbReference type="ChEBI" id="CHEBI:456215"/>
        <dbReference type="EC" id="4.6.1.15"/>
    </reaction>
</comment>
<reference evidence="18 19" key="1">
    <citation type="journal article" date="2014" name="Nat. Commun.">
        <title>Molecular traces of alternative social organization in a termite genome.</title>
        <authorList>
            <person name="Terrapon N."/>
            <person name="Li C."/>
            <person name="Robertson H.M."/>
            <person name="Ji L."/>
            <person name="Meng X."/>
            <person name="Booth W."/>
            <person name="Chen Z."/>
            <person name="Childers C.P."/>
            <person name="Glastad K.M."/>
            <person name="Gokhale K."/>
            <person name="Gowin J."/>
            <person name="Gronenberg W."/>
            <person name="Hermansen R.A."/>
            <person name="Hu H."/>
            <person name="Hunt B.G."/>
            <person name="Huylmans A.K."/>
            <person name="Khalil S.M."/>
            <person name="Mitchell R.D."/>
            <person name="Munoz-Torres M.C."/>
            <person name="Mustard J.A."/>
            <person name="Pan H."/>
            <person name="Reese J.T."/>
            <person name="Scharf M.E."/>
            <person name="Sun F."/>
            <person name="Vogel H."/>
            <person name="Xiao J."/>
            <person name="Yang W."/>
            <person name="Yang Z."/>
            <person name="Yang Z."/>
            <person name="Zhou J."/>
            <person name="Zhu J."/>
            <person name="Brent C.S."/>
            <person name="Elsik C.G."/>
            <person name="Goodisman M.A."/>
            <person name="Liberles D.A."/>
            <person name="Roe R.M."/>
            <person name="Vargo E.L."/>
            <person name="Vilcinskas A."/>
            <person name="Wang J."/>
            <person name="Bornberg-Bauer E."/>
            <person name="Korb J."/>
            <person name="Zhang G."/>
            <person name="Liebig J."/>
        </authorList>
    </citation>
    <scope>NUCLEOTIDE SEQUENCE [LARGE SCALE GENOMIC DNA]</scope>
    <source>
        <tissue evidence="18">Whole organism</tissue>
    </source>
</reference>
<evidence type="ECO:0000256" key="4">
    <source>
        <dbReference type="ARBA" id="ARBA00018932"/>
    </source>
</evidence>
<evidence type="ECO:0000256" key="2">
    <source>
        <dbReference type="ARBA" id="ARBA00012110"/>
    </source>
</evidence>
<dbReference type="AlphaFoldDB" id="A0A067RGB2"/>
<dbReference type="InterPro" id="IPR050861">
    <property type="entry name" value="Dihydroxyacetone_Kinase"/>
</dbReference>
<dbReference type="GO" id="GO:0005829">
    <property type="term" value="C:cytosol"/>
    <property type="evidence" value="ECO:0007669"/>
    <property type="project" value="TreeGrafter"/>
</dbReference>
<dbReference type="SMART" id="SM01120">
    <property type="entry name" value="Dak2"/>
    <property type="match status" value="1"/>
</dbReference>
<evidence type="ECO:0000256" key="12">
    <source>
        <dbReference type="ARBA" id="ARBA00046681"/>
    </source>
</evidence>
<dbReference type="SUPFAM" id="SSF82549">
    <property type="entry name" value="DAK1/DegV-like"/>
    <property type="match status" value="1"/>
</dbReference>
<dbReference type="EC" id="2.7.1.28" evidence="2"/>
<evidence type="ECO:0000259" key="17">
    <source>
        <dbReference type="PROSITE" id="PS51481"/>
    </source>
</evidence>
<dbReference type="STRING" id="136037.A0A067RGB2"/>
<dbReference type="EC" id="4.6.1.15" evidence="3"/>
<comment type="catalytic activity">
    <reaction evidence="15">
        <text>dihydroxyacetone + ATP = dihydroxyacetone phosphate + ADP + H(+)</text>
        <dbReference type="Rhea" id="RHEA:15773"/>
        <dbReference type="ChEBI" id="CHEBI:15378"/>
        <dbReference type="ChEBI" id="CHEBI:16016"/>
        <dbReference type="ChEBI" id="CHEBI:30616"/>
        <dbReference type="ChEBI" id="CHEBI:57642"/>
        <dbReference type="ChEBI" id="CHEBI:456216"/>
        <dbReference type="EC" id="2.7.1.29"/>
    </reaction>
</comment>
<evidence type="ECO:0000256" key="1">
    <source>
        <dbReference type="ARBA" id="ARBA00012107"/>
    </source>
</evidence>
<accession>A0A067RGB2</accession>
<keyword evidence="6" id="KW-0547">Nucleotide-binding</keyword>
<evidence type="ECO:0000256" key="14">
    <source>
        <dbReference type="ARBA" id="ARBA00048526"/>
    </source>
</evidence>
<evidence type="ECO:0000256" key="13">
    <source>
        <dbReference type="ARBA" id="ARBA00047974"/>
    </source>
</evidence>
<comment type="function">
    <text evidence="11">Catalyzes both the phosphorylation of dihydroxyacetone and of glyceraldehyde, and the splitting of ribonucleoside diphosphate-X compounds among which FAD is the best substrate. Represses IFIH1-mediated cellular antiviral response.</text>
</comment>
<evidence type="ECO:0000256" key="10">
    <source>
        <dbReference type="ARBA" id="ARBA00032426"/>
    </source>
</evidence>
<feature type="domain" description="DhaK" evidence="17">
    <location>
        <begin position="8"/>
        <end position="335"/>
    </location>
</feature>
<evidence type="ECO:0000256" key="11">
    <source>
        <dbReference type="ARBA" id="ARBA00045490"/>
    </source>
</evidence>
<dbReference type="Pfam" id="PF02733">
    <property type="entry name" value="Dak1"/>
    <property type="match status" value="1"/>
</dbReference>
<protein>
    <recommendedName>
        <fullName evidence="4">Triokinase/FMN cyclase</fullName>
        <ecNumber evidence="2">2.7.1.28</ecNumber>
        <ecNumber evidence="1">2.7.1.29</ecNumber>
        <ecNumber evidence="3">4.6.1.15</ecNumber>
    </recommendedName>
    <alternativeName>
        <fullName evidence="10">Bifunctional ATP-dependent dihydroxyacetone kinase/FAD-AMP lyase (cyclizing)</fullName>
    </alternativeName>
</protein>
<evidence type="ECO:0000256" key="15">
    <source>
        <dbReference type="ARBA" id="ARBA00048898"/>
    </source>
</evidence>
<organism evidence="18 19">
    <name type="scientific">Zootermopsis nevadensis</name>
    <name type="common">Dampwood termite</name>
    <dbReference type="NCBI Taxonomy" id="136037"/>
    <lineage>
        <taxon>Eukaryota</taxon>
        <taxon>Metazoa</taxon>
        <taxon>Ecdysozoa</taxon>
        <taxon>Arthropoda</taxon>
        <taxon>Hexapoda</taxon>
        <taxon>Insecta</taxon>
        <taxon>Pterygota</taxon>
        <taxon>Neoptera</taxon>
        <taxon>Polyneoptera</taxon>
        <taxon>Dictyoptera</taxon>
        <taxon>Blattodea</taxon>
        <taxon>Blattoidea</taxon>
        <taxon>Termitoidae</taxon>
        <taxon>Termopsidae</taxon>
        <taxon>Zootermopsis</taxon>
    </lineage>
</organism>
<proteinExistence type="predicted"/>
<dbReference type="EMBL" id="KK852482">
    <property type="protein sequence ID" value="KDR22916.1"/>
    <property type="molecule type" value="Genomic_DNA"/>
</dbReference>
<dbReference type="PROSITE" id="PS51481">
    <property type="entry name" value="DHAK"/>
    <property type="match status" value="1"/>
</dbReference>
<dbReference type="Proteomes" id="UP000027135">
    <property type="component" value="Unassembled WGS sequence"/>
</dbReference>
<gene>
    <name evidence="18" type="ORF">L798_14773</name>
</gene>
<dbReference type="SUPFAM" id="SSF101473">
    <property type="entry name" value="DhaL-like"/>
    <property type="match status" value="1"/>
</dbReference>
<dbReference type="InterPro" id="IPR004007">
    <property type="entry name" value="DhaL_dom"/>
</dbReference>
<keyword evidence="5" id="KW-0808">Transferase</keyword>
<evidence type="ECO:0000256" key="6">
    <source>
        <dbReference type="ARBA" id="ARBA00022741"/>
    </source>
</evidence>
<keyword evidence="9" id="KW-0170">Cobalt</keyword>
<evidence type="ECO:0000256" key="8">
    <source>
        <dbReference type="ARBA" id="ARBA00022840"/>
    </source>
</evidence>
<dbReference type="GO" id="GO:0005524">
    <property type="term" value="F:ATP binding"/>
    <property type="evidence" value="ECO:0007669"/>
    <property type="project" value="UniProtKB-KW"/>
</dbReference>
<dbReference type="GO" id="GO:0050354">
    <property type="term" value="F:triokinase activity"/>
    <property type="evidence" value="ECO:0007669"/>
    <property type="project" value="UniProtKB-EC"/>
</dbReference>
<evidence type="ECO:0000259" key="16">
    <source>
        <dbReference type="PROSITE" id="PS51480"/>
    </source>
</evidence>
<dbReference type="OMA" id="ALNMNGF"/>
<evidence type="ECO:0000313" key="18">
    <source>
        <dbReference type="EMBL" id="KDR22916.1"/>
    </source>
</evidence>
<comment type="catalytic activity">
    <reaction evidence="13">
        <text>D-glyceraldehyde + ATP = D-glyceraldehyde 3-phosphate + ADP + H(+)</text>
        <dbReference type="Rhea" id="RHEA:13941"/>
        <dbReference type="ChEBI" id="CHEBI:15378"/>
        <dbReference type="ChEBI" id="CHEBI:17378"/>
        <dbReference type="ChEBI" id="CHEBI:30616"/>
        <dbReference type="ChEBI" id="CHEBI:59776"/>
        <dbReference type="ChEBI" id="CHEBI:456216"/>
        <dbReference type="EC" id="2.7.1.28"/>
    </reaction>
</comment>
<dbReference type="InterPro" id="IPR036117">
    <property type="entry name" value="DhaL_dom_sf"/>
</dbReference>
<dbReference type="InterPro" id="IPR004006">
    <property type="entry name" value="DhaK_dom"/>
</dbReference>
<dbReference type="EC" id="2.7.1.29" evidence="1"/>
<dbReference type="PANTHER" id="PTHR28629:SF4">
    <property type="entry name" value="TRIOKINASE_FMN CYCLASE"/>
    <property type="match status" value="1"/>
</dbReference>
<name>A0A067RGB2_ZOONE</name>
<dbReference type="Gene3D" id="3.40.50.10440">
    <property type="entry name" value="Dihydroxyacetone kinase, domain 1"/>
    <property type="match status" value="1"/>
</dbReference>
<evidence type="ECO:0000256" key="3">
    <source>
        <dbReference type="ARBA" id="ARBA00012578"/>
    </source>
</evidence>
<dbReference type="FunFam" id="1.25.40.340:FF:000002">
    <property type="entry name" value="Dihydroxyacetone kinase, L subunit"/>
    <property type="match status" value="1"/>
</dbReference>